<name>A0A0V0Z008_TRISP</name>
<protein>
    <submittedName>
        <fullName evidence="1">Uncharacterized protein</fullName>
    </submittedName>
</protein>
<comment type="caution">
    <text evidence="1">The sequence shown here is derived from an EMBL/GenBank/DDBJ whole genome shotgun (WGS) entry which is preliminary data.</text>
</comment>
<feature type="non-terminal residue" evidence="1">
    <location>
        <position position="1"/>
    </location>
</feature>
<dbReference type="Proteomes" id="UP000054776">
    <property type="component" value="Unassembled WGS sequence"/>
</dbReference>
<reference evidence="1 2" key="1">
    <citation type="submission" date="2015-01" db="EMBL/GenBank/DDBJ databases">
        <title>Evolution of Trichinella species and genotypes.</title>
        <authorList>
            <person name="Korhonen P.K."/>
            <person name="Edoardo P."/>
            <person name="Giuseppe L.R."/>
            <person name="Gasser R.B."/>
        </authorList>
    </citation>
    <scope>NUCLEOTIDE SEQUENCE [LARGE SCALE GENOMIC DNA]</scope>
    <source>
        <strain evidence="1">ISS3</strain>
    </source>
</reference>
<sequence>LSDPVEAAKRRIKRQKLKIAAKKKLRTTLSNKPYSSNNEAFDEMLVEHETFE</sequence>
<dbReference type="STRING" id="6334.A0A0V0Z008"/>
<accession>A0A0V0Z008</accession>
<keyword evidence="2" id="KW-1185">Reference proteome</keyword>
<gene>
    <name evidence="1" type="ORF">T01_10222</name>
</gene>
<evidence type="ECO:0000313" key="1">
    <source>
        <dbReference type="EMBL" id="KRY05792.1"/>
    </source>
</evidence>
<dbReference type="EMBL" id="JYDH01003447">
    <property type="protein sequence ID" value="KRY05792.1"/>
    <property type="molecule type" value="Genomic_DNA"/>
</dbReference>
<dbReference type="InParanoid" id="A0A0V0Z008"/>
<proteinExistence type="predicted"/>
<dbReference type="AlphaFoldDB" id="A0A0V0Z008"/>
<organism evidence="1 2">
    <name type="scientific">Trichinella spiralis</name>
    <name type="common">Trichina worm</name>
    <dbReference type="NCBI Taxonomy" id="6334"/>
    <lineage>
        <taxon>Eukaryota</taxon>
        <taxon>Metazoa</taxon>
        <taxon>Ecdysozoa</taxon>
        <taxon>Nematoda</taxon>
        <taxon>Enoplea</taxon>
        <taxon>Dorylaimia</taxon>
        <taxon>Trichinellida</taxon>
        <taxon>Trichinellidae</taxon>
        <taxon>Trichinella</taxon>
    </lineage>
</organism>
<evidence type="ECO:0000313" key="2">
    <source>
        <dbReference type="Proteomes" id="UP000054776"/>
    </source>
</evidence>